<protein>
    <recommendedName>
        <fullName evidence="8">Protein FMP52, mitochondrial</fullName>
    </recommendedName>
    <alternativeName>
        <fullName evidence="7">Protein fmp52, mitochondrial</fullName>
    </alternativeName>
</protein>
<sequence length="233" mass="25627">MSKQTAVVLGATGLCGEHLLKSAVASQAFEKVYSISRRSLPYVADCEQIVDKDSSSWASLLPKENFKFLFTSLATTRAAAGGFDKQYQIDHDLNLELAKASKANGCETIVLVSSTGANKNSWMPYLRMKGEIEEDIIALNFKHTIILRPSALLGDRRDHHKGFGNDLFVKIGNCFYRSRLQSIMGYPVQGEEVGIAGVQAALQEAEKNTESPTVRYVGSSEILELVDNFKNNS</sequence>
<dbReference type="EMBL" id="LLZZ01000175">
    <property type="protein sequence ID" value="KTA96046.1"/>
    <property type="molecule type" value="Genomic_DNA"/>
</dbReference>
<proteinExistence type="inferred from homology"/>
<dbReference type="Gene3D" id="3.40.50.720">
    <property type="entry name" value="NAD(P)-binding Rossmann-like Domain"/>
    <property type="match status" value="1"/>
</dbReference>
<keyword evidence="4" id="KW-0809">Transit peptide</keyword>
<comment type="caution">
    <text evidence="10">The sequence shown here is derived from an EMBL/GenBank/DDBJ whole genome shotgun (WGS) entry which is preliminary data.</text>
</comment>
<keyword evidence="5" id="KW-0496">Mitochondrion</keyword>
<dbReference type="VEuPathDB" id="FungiDB:GW608_H09823"/>
<comment type="similarity">
    <text evidence="2">Belongs to the FMP52 family.</text>
</comment>
<dbReference type="InterPro" id="IPR014843">
    <property type="entry name" value="Him1/Fmp52"/>
</dbReference>
<dbReference type="VEuPathDB" id="FungiDB:GWK60_H09735"/>
<dbReference type="Pfam" id="PF08732">
    <property type="entry name" value="HIM1"/>
    <property type="match status" value="1"/>
</dbReference>
<dbReference type="OrthoDB" id="430436at2759"/>
<dbReference type="SMR" id="A0A0W0CLI8"/>
<evidence type="ECO:0000256" key="1">
    <source>
        <dbReference type="ARBA" id="ARBA00004450"/>
    </source>
</evidence>
<evidence type="ECO:0000256" key="8">
    <source>
        <dbReference type="ARBA" id="ARBA00074024"/>
    </source>
</evidence>
<keyword evidence="6" id="KW-0472">Membrane</keyword>
<organism evidence="10 11">
    <name type="scientific">Candida glabrata</name>
    <name type="common">Yeast</name>
    <name type="synonym">Torulopsis glabrata</name>
    <dbReference type="NCBI Taxonomy" id="5478"/>
    <lineage>
        <taxon>Eukaryota</taxon>
        <taxon>Fungi</taxon>
        <taxon>Dikarya</taxon>
        <taxon>Ascomycota</taxon>
        <taxon>Saccharomycotina</taxon>
        <taxon>Saccharomycetes</taxon>
        <taxon>Saccharomycetales</taxon>
        <taxon>Saccharomycetaceae</taxon>
        <taxon>Nakaseomyces</taxon>
    </lineage>
</organism>
<gene>
    <name evidence="10" type="ORF">AO440_002313</name>
    <name evidence="9" type="ORF">AO440_005457</name>
</gene>
<evidence type="ECO:0000256" key="3">
    <source>
        <dbReference type="ARBA" id="ARBA00022787"/>
    </source>
</evidence>
<evidence type="ECO:0000256" key="5">
    <source>
        <dbReference type="ARBA" id="ARBA00023128"/>
    </source>
</evidence>
<name>A0A0W0CLI8_CANGB</name>
<dbReference type="VEuPathDB" id="FungiDB:GVI51_H09669"/>
<evidence type="ECO:0000256" key="2">
    <source>
        <dbReference type="ARBA" id="ARBA00006617"/>
    </source>
</evidence>
<dbReference type="GO" id="GO:0051170">
    <property type="term" value="P:import into nucleus"/>
    <property type="evidence" value="ECO:0007669"/>
    <property type="project" value="TreeGrafter"/>
</dbReference>
<dbReference type="EMBL" id="LLZZ01000160">
    <property type="protein sequence ID" value="KTA97453.1"/>
    <property type="molecule type" value="Genomic_DNA"/>
</dbReference>
<dbReference type="InterPro" id="IPR036291">
    <property type="entry name" value="NAD(P)-bd_dom_sf"/>
</dbReference>
<dbReference type="GO" id="GO:0005741">
    <property type="term" value="C:mitochondrial outer membrane"/>
    <property type="evidence" value="ECO:0007669"/>
    <property type="project" value="UniProtKB-SubCell"/>
</dbReference>
<evidence type="ECO:0000256" key="6">
    <source>
        <dbReference type="ARBA" id="ARBA00023136"/>
    </source>
</evidence>
<dbReference type="Proteomes" id="UP000054886">
    <property type="component" value="Unassembled WGS sequence"/>
</dbReference>
<dbReference type="FunFam" id="3.40.50.720:FF:000366">
    <property type="entry name" value="Protein FMP52, mitochondrial"/>
    <property type="match status" value="1"/>
</dbReference>
<dbReference type="PANTHER" id="PTHR14097:SF7">
    <property type="entry name" value="OXIDOREDUCTASE HTATIP2"/>
    <property type="match status" value="1"/>
</dbReference>
<evidence type="ECO:0000256" key="7">
    <source>
        <dbReference type="ARBA" id="ARBA00071738"/>
    </source>
</evidence>
<dbReference type="OMA" id="CIENAKA"/>
<dbReference type="VEuPathDB" id="FungiDB:B1J91_H09768g"/>
<dbReference type="AlphaFoldDB" id="A0A0W0CLI8"/>
<keyword evidence="3" id="KW-1000">Mitochondrion outer membrane</keyword>
<reference evidence="10 11" key="1">
    <citation type="submission" date="2015-10" db="EMBL/GenBank/DDBJ databases">
        <title>Draft genomes sequences of Candida glabrata isolates 1A, 1B, 2A, 2B, 3A and 3B.</title>
        <authorList>
            <person name="Haavelsrud O.E."/>
            <person name="Gaustad P."/>
        </authorList>
    </citation>
    <scope>NUCLEOTIDE SEQUENCE [LARGE SCALE GENOMIC DNA]</scope>
    <source>
        <strain evidence="10">910700640</strain>
    </source>
</reference>
<dbReference type="PANTHER" id="PTHR14097">
    <property type="entry name" value="OXIDOREDUCTASE HTATIP2"/>
    <property type="match status" value="1"/>
</dbReference>
<evidence type="ECO:0000313" key="9">
    <source>
        <dbReference type="EMBL" id="KTA96046.1"/>
    </source>
</evidence>
<comment type="subcellular location">
    <subcellularLocation>
        <location evidence="1">Mitochondrion outer membrane</location>
        <topology evidence="1">Peripheral membrane protein</topology>
    </subcellularLocation>
</comment>
<dbReference type="SUPFAM" id="SSF51735">
    <property type="entry name" value="NAD(P)-binding Rossmann-fold domains"/>
    <property type="match status" value="1"/>
</dbReference>
<evidence type="ECO:0000256" key="4">
    <source>
        <dbReference type="ARBA" id="ARBA00022946"/>
    </source>
</evidence>
<evidence type="ECO:0000313" key="10">
    <source>
        <dbReference type="EMBL" id="KTA97453.1"/>
    </source>
</evidence>
<dbReference type="VEuPathDB" id="FungiDB:CAGL0H09768g"/>
<evidence type="ECO:0000313" key="11">
    <source>
        <dbReference type="Proteomes" id="UP000054886"/>
    </source>
</evidence>
<accession>A0A0W0CLI8</accession>